<dbReference type="PANTHER" id="PTHR34180">
    <property type="entry name" value="PEPTIDASE C45"/>
    <property type="match status" value="1"/>
</dbReference>
<dbReference type="InterPro" id="IPR047794">
    <property type="entry name" value="C45_proenzyme-like"/>
</dbReference>
<feature type="domain" description="Peptidase C45 hydrolase" evidence="1">
    <location>
        <begin position="106"/>
        <end position="332"/>
    </location>
</feature>
<sequence length="370" mass="42337">MKYTKATARTLYLTGSSYEIGYRLGDVISKDTVWRRKCVSHNNKMNQNRLEKINSLLDIWCPGLCDELKGIADALHVEPKDLYFYHMTHLVPNCSQIAVCSSITKEKKPLLARNFEFSDEIEDFTLIKTSVTGKHTHMGTSILGAGRDDGINEYGLAVTMTSCGIPVVDLPYMKTPCIEGLQYWIVVRALLENCRNVQEALSYIKDMPIAFHMNMIIFDKEEHAALIQTYAGKKAIRCITTEEALLFTTNHAVLDDDKNLESGAFKHSVQRYQYIEEKLSNKTDITRNTLKEMLLSDYPEGLCFHHYRESFGTTKSMILSPFDNTIELCWGGLARNTWRCYSLDDIQEEQRDIALAVETDKKDILEWIPL</sequence>
<dbReference type="Gene3D" id="3.60.60.10">
    <property type="entry name" value="Penicillin V Acylase, Chain A"/>
    <property type="match status" value="1"/>
</dbReference>
<dbReference type="InterPro" id="IPR047801">
    <property type="entry name" value="Peptidase_C45"/>
</dbReference>
<organism evidence="2 3">
    <name type="scientific">Clostridium innocuum</name>
    <dbReference type="NCBI Taxonomy" id="1522"/>
    <lineage>
        <taxon>Bacteria</taxon>
        <taxon>Bacillati</taxon>
        <taxon>Bacillota</taxon>
        <taxon>Clostridia</taxon>
        <taxon>Eubacteriales</taxon>
        <taxon>Clostridiaceae</taxon>
        <taxon>Clostridium</taxon>
    </lineage>
</organism>
<keyword evidence="2" id="KW-0378">Hydrolase</keyword>
<dbReference type="SUPFAM" id="SSF56235">
    <property type="entry name" value="N-terminal nucleophile aminohydrolases (Ntn hydrolases)"/>
    <property type="match status" value="1"/>
</dbReference>
<dbReference type="PANTHER" id="PTHR34180:SF1">
    <property type="entry name" value="BETA-ALANYL-DOPAMINE_CARCININE HYDROLASE"/>
    <property type="match status" value="1"/>
</dbReference>
<comment type="caution">
    <text evidence="2">The sequence shown here is derived from an EMBL/GenBank/DDBJ whole genome shotgun (WGS) entry which is preliminary data.</text>
</comment>
<accession>A0A099I1L9</accession>
<proteinExistence type="predicted"/>
<protein>
    <submittedName>
        <fullName evidence="2">Choloylglycine hydrolase</fullName>
    </submittedName>
</protein>
<dbReference type="AlphaFoldDB" id="A0A099I1L9"/>
<evidence type="ECO:0000313" key="2">
    <source>
        <dbReference type="EMBL" id="KGJ51162.1"/>
    </source>
</evidence>
<reference evidence="2 3" key="1">
    <citation type="submission" date="2014-08" db="EMBL/GenBank/DDBJ databases">
        <title>Clostridium innocuum, an unnegligible vancomycin-resistant pathogen causing extra-intestinal infections.</title>
        <authorList>
            <person name="Feng Y."/>
            <person name="Chiu C.-H."/>
        </authorList>
    </citation>
    <scope>NUCLEOTIDE SEQUENCE [LARGE SCALE GENOMIC DNA]</scope>
    <source>
        <strain evidence="2 3">AN88</strain>
    </source>
</reference>
<name>A0A099I1L9_CLOIN</name>
<dbReference type="GO" id="GO:0016787">
    <property type="term" value="F:hydrolase activity"/>
    <property type="evidence" value="ECO:0007669"/>
    <property type="project" value="UniProtKB-KW"/>
</dbReference>
<evidence type="ECO:0000259" key="1">
    <source>
        <dbReference type="Pfam" id="PF03417"/>
    </source>
</evidence>
<evidence type="ECO:0000313" key="3">
    <source>
        <dbReference type="Proteomes" id="UP000030008"/>
    </source>
</evidence>
<dbReference type="EMBL" id="JQIF01000142">
    <property type="protein sequence ID" value="KGJ51162.1"/>
    <property type="molecule type" value="Genomic_DNA"/>
</dbReference>
<dbReference type="RefSeq" id="WP_044908372.1">
    <property type="nucleotide sequence ID" value="NZ_JQIF01000142.1"/>
</dbReference>
<dbReference type="InterPro" id="IPR029055">
    <property type="entry name" value="Ntn_hydrolases_N"/>
</dbReference>
<dbReference type="Proteomes" id="UP000030008">
    <property type="component" value="Unassembled WGS sequence"/>
</dbReference>
<dbReference type="NCBIfam" id="NF040521">
    <property type="entry name" value="C45_proenzyme"/>
    <property type="match status" value="1"/>
</dbReference>
<dbReference type="InterPro" id="IPR005079">
    <property type="entry name" value="Peptidase_C45_hydrolase"/>
</dbReference>
<dbReference type="Pfam" id="PF03417">
    <property type="entry name" value="AAT"/>
    <property type="match status" value="1"/>
</dbReference>
<gene>
    <name evidence="2" type="ORF">CIAN88_22335</name>
</gene>